<dbReference type="EMBL" id="JARBDR010000918">
    <property type="protein sequence ID" value="KAJ8301431.1"/>
    <property type="molecule type" value="Genomic_DNA"/>
</dbReference>
<feature type="transmembrane region" description="Helical" evidence="6">
    <location>
        <begin position="372"/>
        <end position="393"/>
    </location>
</feature>
<keyword evidence="4 6" id="KW-1133">Transmembrane helix</keyword>
<dbReference type="PANTHER" id="PTHR11616:SF240">
    <property type="entry name" value="BLOATED TUBULES, ISOFORM B-RELATED"/>
    <property type="match status" value="1"/>
</dbReference>
<keyword evidence="5 6" id="KW-0472">Membrane</keyword>
<evidence type="ECO:0000313" key="8">
    <source>
        <dbReference type="Proteomes" id="UP001217089"/>
    </source>
</evidence>
<dbReference type="PROSITE" id="PS50267">
    <property type="entry name" value="NA_NEUROTRAN_SYMP_3"/>
    <property type="match status" value="1"/>
</dbReference>
<gene>
    <name evidence="7" type="ORF">KUTeg_020418</name>
</gene>
<organism evidence="7 8">
    <name type="scientific">Tegillarca granosa</name>
    <name type="common">Malaysian cockle</name>
    <name type="synonym">Anadara granosa</name>
    <dbReference type="NCBI Taxonomy" id="220873"/>
    <lineage>
        <taxon>Eukaryota</taxon>
        <taxon>Metazoa</taxon>
        <taxon>Spiralia</taxon>
        <taxon>Lophotrochozoa</taxon>
        <taxon>Mollusca</taxon>
        <taxon>Bivalvia</taxon>
        <taxon>Autobranchia</taxon>
        <taxon>Pteriomorphia</taxon>
        <taxon>Arcoida</taxon>
        <taxon>Arcoidea</taxon>
        <taxon>Arcidae</taxon>
        <taxon>Tegillarca</taxon>
    </lineage>
</organism>
<feature type="transmembrane region" description="Helical" evidence="6">
    <location>
        <begin position="300"/>
        <end position="321"/>
    </location>
</feature>
<keyword evidence="2" id="KW-0813">Transport</keyword>
<feature type="transmembrane region" description="Helical" evidence="6">
    <location>
        <begin position="241"/>
        <end position="264"/>
    </location>
</feature>
<comment type="subcellular location">
    <subcellularLocation>
        <location evidence="1">Membrane</location>
        <topology evidence="1">Multi-pass membrane protein</topology>
    </subcellularLocation>
</comment>
<dbReference type="InterPro" id="IPR037272">
    <property type="entry name" value="SNS_sf"/>
</dbReference>
<feature type="transmembrane region" description="Helical" evidence="6">
    <location>
        <begin position="159"/>
        <end position="179"/>
    </location>
</feature>
<keyword evidence="3 6" id="KW-0812">Transmembrane</keyword>
<evidence type="ECO:0000256" key="5">
    <source>
        <dbReference type="ARBA" id="ARBA00023136"/>
    </source>
</evidence>
<sequence>MEPDKVSNSGSVGISMVIVSACTSLYYNMILAWSYYYMFSSFTSVLPWSNCDNPWNTRDCSLKLPIVVCDQNGQTQYLNGTCFSNNEFVGLWNDTLFVNTTGRKRISAAEEYWNNEALKMSSSFEDFGTPKWQLVLCLMLAWIVCFFCLIKGIKSTGKVVYFTAVFPYVVLLILFFRGVTLENAGEGIYFYIVPKFERLADPRVWKDAAVQIFFSMSIAGGGLVTLSSYNRFHNNILKDSIIVSVGDTLTCIFAGFVIFSYLGYMAGQLNVSVEKVAQDGAGLAFIVYPQAVMSLPPSQLWSILFFFMLITLGLDSQFAMLETVLTGVMDQFPHLRHQKSFIIGIICIIFFLLGIPLTCNGGMYLLQLMDNYVGGWTLLLIGFVEVVCVAYVYGATRFLKDIEVMLGFPQSKWWLVCWLGISPLTLVVIFVFTFIDYQPSSYGDYNYSTWADALGWVMAVLCIIAIPITMLYMINKEDEASGLLGKLKLLITPARDWGPSLVKHRKLVTYVDGWVIDPYVEKNPRAYLNMAFSPESKRDIRLSPSNVTLSSKRTYDNRSFENSQSEYDTGSYISDYTLMSFESAV</sequence>
<dbReference type="PRINTS" id="PR00176">
    <property type="entry name" value="NANEUSMPORT"/>
</dbReference>
<dbReference type="Proteomes" id="UP001217089">
    <property type="component" value="Unassembled WGS sequence"/>
</dbReference>
<feature type="transmembrane region" description="Helical" evidence="6">
    <location>
        <begin position="132"/>
        <end position="150"/>
    </location>
</feature>
<feature type="transmembrane region" description="Helical" evidence="6">
    <location>
        <begin position="208"/>
        <end position="229"/>
    </location>
</feature>
<protein>
    <submittedName>
        <fullName evidence="7">Uncharacterized protein</fullName>
    </submittedName>
</protein>
<feature type="transmembrane region" description="Helical" evidence="6">
    <location>
        <begin position="341"/>
        <end position="366"/>
    </location>
</feature>
<evidence type="ECO:0000256" key="4">
    <source>
        <dbReference type="ARBA" id="ARBA00022989"/>
    </source>
</evidence>
<feature type="transmembrane region" description="Helical" evidence="6">
    <location>
        <begin position="12"/>
        <end position="36"/>
    </location>
</feature>
<dbReference type="Pfam" id="PF00209">
    <property type="entry name" value="SNF"/>
    <property type="match status" value="1"/>
</dbReference>
<evidence type="ECO:0000256" key="1">
    <source>
        <dbReference type="ARBA" id="ARBA00004141"/>
    </source>
</evidence>
<evidence type="ECO:0000256" key="6">
    <source>
        <dbReference type="SAM" id="Phobius"/>
    </source>
</evidence>
<name>A0ABQ9E7U2_TEGGR</name>
<comment type="caution">
    <text evidence="7">The sequence shown here is derived from an EMBL/GenBank/DDBJ whole genome shotgun (WGS) entry which is preliminary data.</text>
</comment>
<evidence type="ECO:0000256" key="3">
    <source>
        <dbReference type="ARBA" id="ARBA00022692"/>
    </source>
</evidence>
<dbReference type="PROSITE" id="PS00754">
    <property type="entry name" value="NA_NEUROTRAN_SYMP_2"/>
    <property type="match status" value="1"/>
</dbReference>
<dbReference type="InterPro" id="IPR000175">
    <property type="entry name" value="Na/ntran_symport"/>
</dbReference>
<dbReference type="PANTHER" id="PTHR11616">
    <property type="entry name" value="SODIUM/CHLORIDE DEPENDENT TRANSPORTER"/>
    <property type="match status" value="1"/>
</dbReference>
<proteinExistence type="predicted"/>
<accession>A0ABQ9E7U2</accession>
<feature type="transmembrane region" description="Helical" evidence="6">
    <location>
        <begin position="413"/>
        <end position="435"/>
    </location>
</feature>
<dbReference type="PROSITE" id="PS51257">
    <property type="entry name" value="PROKAR_LIPOPROTEIN"/>
    <property type="match status" value="1"/>
</dbReference>
<evidence type="ECO:0000313" key="7">
    <source>
        <dbReference type="EMBL" id="KAJ8301431.1"/>
    </source>
</evidence>
<dbReference type="SUPFAM" id="SSF161070">
    <property type="entry name" value="SNF-like"/>
    <property type="match status" value="1"/>
</dbReference>
<evidence type="ECO:0000256" key="2">
    <source>
        <dbReference type="ARBA" id="ARBA00022448"/>
    </source>
</evidence>
<reference evidence="7 8" key="1">
    <citation type="submission" date="2022-12" db="EMBL/GenBank/DDBJ databases">
        <title>Chromosome-level genome of Tegillarca granosa.</title>
        <authorList>
            <person name="Kim J."/>
        </authorList>
    </citation>
    <scope>NUCLEOTIDE SEQUENCE [LARGE SCALE GENOMIC DNA]</scope>
    <source>
        <strain evidence="7">Teg-2019</strain>
        <tissue evidence="7">Adductor muscle</tissue>
    </source>
</reference>
<feature type="transmembrane region" description="Helical" evidence="6">
    <location>
        <begin position="455"/>
        <end position="474"/>
    </location>
</feature>
<keyword evidence="8" id="KW-1185">Reference proteome</keyword>